<reference evidence="1" key="1">
    <citation type="journal article" date="2021" name="Microb. Physiol.">
        <title>Proteogenomic Insights into the Physiology of Marine, Sulfate-Reducing, Filamentous Desulfonema limicola and Desulfonema magnum.</title>
        <authorList>
            <person name="Schnaars V."/>
            <person name="Wohlbrand L."/>
            <person name="Scheve S."/>
            <person name="Hinrichs C."/>
            <person name="Reinhardt R."/>
            <person name="Rabus R."/>
        </authorList>
    </citation>
    <scope>NUCLEOTIDE SEQUENCE</scope>
    <source>
        <strain evidence="1">5ac10</strain>
    </source>
</reference>
<name>A0A975B5B1_9BACT</name>
<dbReference type="KEGG" id="dli:dnl_12860"/>
<dbReference type="AlphaFoldDB" id="A0A975B5B1"/>
<gene>
    <name evidence="1" type="ORF">dnl_12860</name>
</gene>
<evidence type="ECO:0000313" key="2">
    <source>
        <dbReference type="Proteomes" id="UP000663720"/>
    </source>
</evidence>
<protein>
    <submittedName>
        <fullName evidence="1">Uncharacterized protein</fullName>
    </submittedName>
</protein>
<sequence>MKIHDEIYKQIYFILSYLTETRKAGKIFISKLYSWKYSLDNGGKKCFLRFIINEKGDIKMLSSIQISIPEELAERLKPIPEDIMKLHPSESFQARISSLLEKTGILVCLRRRKGNGRSISILNIWYAWQKQKPVSD</sequence>
<dbReference type="Proteomes" id="UP000663720">
    <property type="component" value="Chromosome"/>
</dbReference>
<accession>A0A975B5B1</accession>
<dbReference type="EMBL" id="CP061799">
    <property type="protein sequence ID" value="QTA79038.1"/>
    <property type="molecule type" value="Genomic_DNA"/>
</dbReference>
<proteinExistence type="predicted"/>
<evidence type="ECO:0000313" key="1">
    <source>
        <dbReference type="EMBL" id="QTA79038.1"/>
    </source>
</evidence>
<organism evidence="1 2">
    <name type="scientific">Desulfonema limicola</name>
    <dbReference type="NCBI Taxonomy" id="45656"/>
    <lineage>
        <taxon>Bacteria</taxon>
        <taxon>Pseudomonadati</taxon>
        <taxon>Thermodesulfobacteriota</taxon>
        <taxon>Desulfobacteria</taxon>
        <taxon>Desulfobacterales</taxon>
        <taxon>Desulfococcaceae</taxon>
        <taxon>Desulfonema</taxon>
    </lineage>
</organism>
<keyword evidence="2" id="KW-1185">Reference proteome</keyword>